<sequence length="211" mass="23671">MNNTINISYLTRLAGNLSGTGAVRQSASQGGDFLSMAAQLRASERNTTPIPSEKTDMSMEAYQQSIREKISQMPLSTTRQMESISIQISDAAFERMKNDPDYEAWVLNDLREAFSQSNPWVATTGGGYSVFYIGETKEQCHAEGWYPGYMGNQGAAMFEDKTKGSFWEQRMENHKKYMELQQEAAARRRMLMKLRMNGGSVSAAELLMGLL</sequence>
<evidence type="ECO:0000313" key="1">
    <source>
        <dbReference type="EMBL" id="NDO38749.1"/>
    </source>
</evidence>
<evidence type="ECO:0000313" key="2">
    <source>
        <dbReference type="Proteomes" id="UP000462501"/>
    </source>
</evidence>
<protein>
    <submittedName>
        <fullName evidence="1">Uncharacterized protein</fullName>
    </submittedName>
</protein>
<comment type="caution">
    <text evidence="1">The sequence shown here is derived from an EMBL/GenBank/DDBJ whole genome shotgun (WGS) entry which is preliminary data.</text>
</comment>
<accession>A0A845SNY2</accession>
<name>A0A845SNY2_9FIRM</name>
<organism evidence="1 2">
    <name type="scientific">Anaerotruncus colihominis</name>
    <dbReference type="NCBI Taxonomy" id="169435"/>
    <lineage>
        <taxon>Bacteria</taxon>
        <taxon>Bacillati</taxon>
        <taxon>Bacillota</taxon>
        <taxon>Clostridia</taxon>
        <taxon>Eubacteriales</taxon>
        <taxon>Oscillospiraceae</taxon>
        <taxon>Anaerotruncus</taxon>
    </lineage>
</organism>
<dbReference type="Proteomes" id="UP000462501">
    <property type="component" value="Unassembled WGS sequence"/>
</dbReference>
<dbReference type="EMBL" id="VIQT01000009">
    <property type="protein sequence ID" value="NDO38749.1"/>
    <property type="molecule type" value="Genomic_DNA"/>
</dbReference>
<dbReference type="RefSeq" id="WP_162220829.1">
    <property type="nucleotide sequence ID" value="NZ_JAETUF010000006.1"/>
</dbReference>
<gene>
    <name evidence="1" type="ORF">FMM72_05700</name>
</gene>
<proteinExistence type="predicted"/>
<reference evidence="1 2" key="1">
    <citation type="submission" date="2019-06" db="EMBL/GenBank/DDBJ databases">
        <title>Draft genome sequences of 15 bacterial species constituting the stable defined intestinal microbiota of the GM15 gnotobiotic mouse model.</title>
        <authorList>
            <person name="Elie C."/>
            <person name="Mathieu A."/>
            <person name="Saliou A."/>
            <person name="Darnaud M."/>
            <person name="Leulier F."/>
            <person name="Tamellini A."/>
        </authorList>
    </citation>
    <scope>NUCLEOTIDE SEQUENCE [LARGE SCALE GENOMIC DNA]</scope>
    <source>
        <strain evidence="1 2">JM4-15</strain>
    </source>
</reference>
<dbReference type="AlphaFoldDB" id="A0A845SNY2"/>